<evidence type="ECO:0000313" key="4">
    <source>
        <dbReference type="Proteomes" id="UP001202328"/>
    </source>
</evidence>
<name>A0AAD4X8B4_9MAGN</name>
<organism evidence="3 4">
    <name type="scientific">Papaver atlanticum</name>
    <dbReference type="NCBI Taxonomy" id="357466"/>
    <lineage>
        <taxon>Eukaryota</taxon>
        <taxon>Viridiplantae</taxon>
        <taxon>Streptophyta</taxon>
        <taxon>Embryophyta</taxon>
        <taxon>Tracheophyta</taxon>
        <taxon>Spermatophyta</taxon>
        <taxon>Magnoliopsida</taxon>
        <taxon>Ranunculales</taxon>
        <taxon>Papaveraceae</taxon>
        <taxon>Papaveroideae</taxon>
        <taxon>Papaver</taxon>
    </lineage>
</organism>
<keyword evidence="1" id="KW-0812">Transmembrane</keyword>
<dbReference type="PANTHER" id="PTHR33881:SF7">
    <property type="entry name" value="NEUROGENIC LOCUS NOTCH-LIKE PROTEIN"/>
    <property type="match status" value="1"/>
</dbReference>
<dbReference type="Proteomes" id="UP001202328">
    <property type="component" value="Unassembled WGS sequence"/>
</dbReference>
<comment type="caution">
    <text evidence="3">The sequence shown here is derived from an EMBL/GenBank/DDBJ whole genome shotgun (WGS) entry which is preliminary data.</text>
</comment>
<keyword evidence="1" id="KW-0472">Membrane</keyword>
<keyword evidence="1" id="KW-1133">Transmembrane helix</keyword>
<dbReference type="PANTHER" id="PTHR33881">
    <property type="entry name" value="NEUROGENIC LOCUS NOTCH-LIKE PROTEIN"/>
    <property type="match status" value="1"/>
</dbReference>
<sequence>MASSNGIIIVSLVIFQVIFLQSSLTAAMDLNLSPLLSPFLEDVCKEVGCGKGKCIASMSSTNDLLHPFKCECEPGWKQSLGGNNTDHDFLQFLPCVIPNCTMDYSCNSTAEPPMPQTRELPTNESLFDPCNWAYCGHGSCIKSNAFGHKCECTEGYENLLNVTAFPCLRECAIGMDCLKFGIAAPNRTTNSTPNMPDRSGNHASTILHGKFLSLVIFVVTLVMVPWK</sequence>
<feature type="signal peptide" evidence="2">
    <location>
        <begin position="1"/>
        <end position="27"/>
    </location>
</feature>
<proteinExistence type="predicted"/>
<evidence type="ECO:0000256" key="1">
    <source>
        <dbReference type="SAM" id="Phobius"/>
    </source>
</evidence>
<evidence type="ECO:0000313" key="3">
    <source>
        <dbReference type="EMBL" id="KAI3857633.1"/>
    </source>
</evidence>
<dbReference type="EMBL" id="JAJJMB010014829">
    <property type="protein sequence ID" value="KAI3857633.1"/>
    <property type="molecule type" value="Genomic_DNA"/>
</dbReference>
<gene>
    <name evidence="3" type="ORF">MKW98_028897</name>
</gene>
<reference evidence="3" key="1">
    <citation type="submission" date="2022-04" db="EMBL/GenBank/DDBJ databases">
        <title>A functionally conserved STORR gene fusion in Papaver species that diverged 16.8 million years ago.</title>
        <authorList>
            <person name="Catania T."/>
        </authorList>
    </citation>
    <scope>NUCLEOTIDE SEQUENCE</scope>
    <source>
        <strain evidence="3">S-188037</strain>
    </source>
</reference>
<feature type="transmembrane region" description="Helical" evidence="1">
    <location>
        <begin position="206"/>
        <end position="226"/>
    </location>
</feature>
<keyword evidence="4" id="KW-1185">Reference proteome</keyword>
<keyword evidence="2" id="KW-0732">Signal</keyword>
<accession>A0AAD4X8B4</accession>
<protein>
    <submittedName>
        <fullName evidence="3">Uncharacterized protein</fullName>
    </submittedName>
</protein>
<feature type="chain" id="PRO_5042269776" evidence="2">
    <location>
        <begin position="28"/>
        <end position="227"/>
    </location>
</feature>
<evidence type="ECO:0000256" key="2">
    <source>
        <dbReference type="SAM" id="SignalP"/>
    </source>
</evidence>
<dbReference type="AlphaFoldDB" id="A0AAD4X8B4"/>